<dbReference type="InterPro" id="IPR029063">
    <property type="entry name" value="SAM-dependent_MTases_sf"/>
</dbReference>
<dbReference type="KEGG" id="acom:CEW83_15525"/>
<sequence>MNQESIWSARYRDAGDDYLFGTEPNRFLAHRLDLLQSGRTALSVADGEGRNSVWLAEQGLEVTAIEISAVAVEKARHLAAGRKLDVNFIQADMLAPGWPPEDMHNAFDWVVGIFIQFVGPAWRDKQFEVMKRLTRPGGRILLQGYTPKQIEYKTGGPSAVENLYTEDTLREAFADWEIEELVEYEDDVDEGKGHKGRSALIGMVARKPE</sequence>
<dbReference type="Proteomes" id="UP000244930">
    <property type="component" value="Chromosome"/>
</dbReference>
<dbReference type="Gene3D" id="3.40.50.150">
    <property type="entry name" value="Vaccinia Virus protein VP39"/>
    <property type="match status" value="1"/>
</dbReference>
<evidence type="ECO:0000259" key="2">
    <source>
        <dbReference type="Pfam" id="PF13649"/>
    </source>
</evidence>
<dbReference type="PANTHER" id="PTHR43861">
    <property type="entry name" value="TRANS-ACONITATE 2-METHYLTRANSFERASE-RELATED"/>
    <property type="match status" value="1"/>
</dbReference>
<dbReference type="InterPro" id="IPR041698">
    <property type="entry name" value="Methyltransf_25"/>
</dbReference>
<dbReference type="PANTHER" id="PTHR43861:SF3">
    <property type="entry name" value="PUTATIVE (AFU_ORTHOLOGUE AFUA_2G14390)-RELATED"/>
    <property type="match status" value="1"/>
</dbReference>
<dbReference type="SUPFAM" id="SSF53335">
    <property type="entry name" value="S-adenosyl-L-methionine-dependent methyltransferases"/>
    <property type="match status" value="1"/>
</dbReference>
<gene>
    <name evidence="3" type="ORF">CEW83_15525</name>
</gene>
<name>A0A2U8GTW4_9RHOO</name>
<keyword evidence="3" id="KW-0489">Methyltransferase</keyword>
<protein>
    <submittedName>
        <fullName evidence="3">SAM-dependent methyltransferase</fullName>
    </submittedName>
</protein>
<dbReference type="CDD" id="cd02440">
    <property type="entry name" value="AdoMet_MTases"/>
    <property type="match status" value="1"/>
</dbReference>
<keyword evidence="1 3" id="KW-0808">Transferase</keyword>
<dbReference type="RefSeq" id="WP_108950145.1">
    <property type="nucleotide sequence ID" value="NZ_CP022187.1"/>
</dbReference>
<dbReference type="AlphaFoldDB" id="A0A2U8GTW4"/>
<dbReference type="GO" id="GO:0008168">
    <property type="term" value="F:methyltransferase activity"/>
    <property type="evidence" value="ECO:0007669"/>
    <property type="project" value="UniProtKB-KW"/>
</dbReference>
<keyword evidence="4" id="KW-1185">Reference proteome</keyword>
<feature type="domain" description="Methyltransferase" evidence="2">
    <location>
        <begin position="42"/>
        <end position="138"/>
    </location>
</feature>
<evidence type="ECO:0000313" key="4">
    <source>
        <dbReference type="Proteomes" id="UP000244930"/>
    </source>
</evidence>
<evidence type="ECO:0000256" key="1">
    <source>
        <dbReference type="ARBA" id="ARBA00022679"/>
    </source>
</evidence>
<dbReference type="EMBL" id="CP022187">
    <property type="protein sequence ID" value="AWI76446.1"/>
    <property type="molecule type" value="Genomic_DNA"/>
</dbReference>
<dbReference type="GO" id="GO:0032259">
    <property type="term" value="P:methylation"/>
    <property type="evidence" value="ECO:0007669"/>
    <property type="project" value="UniProtKB-KW"/>
</dbReference>
<accession>A0A2U8GTW4</accession>
<organism evidence="3 4">
    <name type="scientific">Parazoarcus communis</name>
    <dbReference type="NCBI Taxonomy" id="41977"/>
    <lineage>
        <taxon>Bacteria</taxon>
        <taxon>Pseudomonadati</taxon>
        <taxon>Pseudomonadota</taxon>
        <taxon>Betaproteobacteria</taxon>
        <taxon>Rhodocyclales</taxon>
        <taxon>Zoogloeaceae</taxon>
        <taxon>Parazoarcus</taxon>
    </lineage>
</organism>
<dbReference type="Pfam" id="PF13649">
    <property type="entry name" value="Methyltransf_25"/>
    <property type="match status" value="1"/>
</dbReference>
<evidence type="ECO:0000313" key="3">
    <source>
        <dbReference type="EMBL" id="AWI76446.1"/>
    </source>
</evidence>
<proteinExistence type="predicted"/>
<reference evidence="3 4" key="1">
    <citation type="submission" date="2017-06" db="EMBL/GenBank/DDBJ databases">
        <title>Azoarcus.</title>
        <authorList>
            <person name="Woo J.-H."/>
            <person name="Kim H.-S."/>
        </authorList>
    </citation>
    <scope>NUCLEOTIDE SEQUENCE [LARGE SCALE GENOMIC DNA]</scope>
    <source>
        <strain evidence="3 4">TSPY31</strain>
    </source>
</reference>